<dbReference type="Pfam" id="PF13577">
    <property type="entry name" value="SnoaL_4"/>
    <property type="match status" value="1"/>
</dbReference>
<dbReference type="SUPFAM" id="SSF54427">
    <property type="entry name" value="NTF2-like"/>
    <property type="match status" value="1"/>
</dbReference>
<evidence type="ECO:0000259" key="1">
    <source>
        <dbReference type="Pfam" id="PF13577"/>
    </source>
</evidence>
<reference evidence="2 3" key="2">
    <citation type="submission" date="2014-05" db="EMBL/GenBank/DDBJ databases">
        <title>Genome sequence of Streptococcus gallolyticus.</title>
        <authorList>
            <person name="Del Campo R."/>
        </authorList>
    </citation>
    <scope>NUCLEOTIDE SEQUENCE [LARGE SCALE GENOMIC DNA]</scope>
    <source>
        <strain evidence="2 3">LMG17956</strain>
    </source>
</reference>
<dbReference type="AlphaFoldDB" id="A0A060RHR5"/>
<dbReference type="InterPro" id="IPR037401">
    <property type="entry name" value="SnoaL-like"/>
</dbReference>
<evidence type="ECO:0000313" key="2">
    <source>
        <dbReference type="EMBL" id="CDO18302.1"/>
    </source>
</evidence>
<dbReference type="CDD" id="cd00531">
    <property type="entry name" value="NTF2_like"/>
    <property type="match status" value="1"/>
</dbReference>
<dbReference type="Gene3D" id="3.10.450.50">
    <property type="match status" value="1"/>
</dbReference>
<accession>A0A060RHR5</accession>
<gene>
    <name evidence="2" type="ORF">BN963_SGAL_01500</name>
</gene>
<dbReference type="InterPro" id="IPR032710">
    <property type="entry name" value="NTF2-like_dom_sf"/>
</dbReference>
<name>A0A060RHR5_9STRE</name>
<dbReference type="Proteomes" id="UP000027584">
    <property type="component" value="Unassembled WGS sequence"/>
</dbReference>
<evidence type="ECO:0000313" key="3">
    <source>
        <dbReference type="Proteomes" id="UP000027584"/>
    </source>
</evidence>
<dbReference type="EMBL" id="CCBC010000178">
    <property type="protein sequence ID" value="CDO18302.1"/>
    <property type="molecule type" value="Genomic_DNA"/>
</dbReference>
<comment type="caution">
    <text evidence="2">The sequence shown here is derived from an EMBL/GenBank/DDBJ whole genome shotgun (WGS) entry which is preliminary data.</text>
</comment>
<feature type="domain" description="SnoaL-like" evidence="1">
    <location>
        <begin position="8"/>
        <end position="135"/>
    </location>
</feature>
<protein>
    <recommendedName>
        <fullName evidence="1">SnoaL-like domain-containing protein</fullName>
    </recommendedName>
</protein>
<sequence length="146" mass="16559">MNTEKFFDKMALKELVDTFSNLADIKDTKTQAQLFVEDAKLESFNGDFHSVQNGREEIETACASFLALFDTVYHLNGQQVVDINETGDAATGTAYCHVVLIGENEEGKRVQTTQGVRYNDEYIKIDGEWKIANRTSHFVYTDTKEM</sequence>
<reference evidence="2 3" key="1">
    <citation type="submission" date="2014-02" db="EMBL/GenBank/DDBJ databases">
        <authorList>
            <person name="Manrique M."/>
        </authorList>
    </citation>
    <scope>NUCLEOTIDE SEQUENCE [LARGE SCALE GENOMIC DNA]</scope>
    <source>
        <strain evidence="2 3">LMG17956</strain>
    </source>
</reference>
<organism evidence="2 3">
    <name type="scientific">Streptococcus gallolyticus</name>
    <dbReference type="NCBI Taxonomy" id="315405"/>
    <lineage>
        <taxon>Bacteria</taxon>
        <taxon>Bacillati</taxon>
        <taxon>Bacillota</taxon>
        <taxon>Bacilli</taxon>
        <taxon>Lactobacillales</taxon>
        <taxon>Streptococcaceae</taxon>
        <taxon>Streptococcus</taxon>
    </lineage>
</organism>
<dbReference type="RefSeq" id="WP_039694517.1">
    <property type="nucleotide sequence ID" value="NZ_JAMXTD010000002.1"/>
</dbReference>
<proteinExistence type="predicted"/>